<dbReference type="Proteomes" id="UP001175227">
    <property type="component" value="Unassembled WGS sequence"/>
</dbReference>
<evidence type="ECO:0000313" key="2">
    <source>
        <dbReference type="Proteomes" id="UP001175227"/>
    </source>
</evidence>
<dbReference type="EMBL" id="JAUEPR010000009">
    <property type="protein sequence ID" value="KAK0480708.1"/>
    <property type="molecule type" value="Genomic_DNA"/>
</dbReference>
<evidence type="ECO:0008006" key="3">
    <source>
        <dbReference type="Google" id="ProtNLM"/>
    </source>
</evidence>
<proteinExistence type="predicted"/>
<protein>
    <recommendedName>
        <fullName evidence="3">F-box domain-containing protein</fullName>
    </recommendedName>
</protein>
<sequence>MIRLQDALSQLEKEETVLEKYIAYQEGLLPSIRRLPPEVMARIFNECCRDEFIPKSTVSLTTLRLSLARISVRLNRADKLEWTPVVQPLVLYLKQAGAHPLSIEFICDKTADFVARELFRVLASDITCPRIENLSICISHSLLSEISLDEFGWSFPQLRHLNMDCYGCYEGGAVSLHTVRLRSLVLQRATALPHFPDLEHAAFKLTQKISITILGLMIQLSANV</sequence>
<gene>
    <name evidence="1" type="ORF">IW261DRAFT_1684969</name>
</gene>
<name>A0AA39PAM0_9AGAR</name>
<accession>A0AA39PAM0</accession>
<reference evidence="1" key="1">
    <citation type="submission" date="2023-06" db="EMBL/GenBank/DDBJ databases">
        <authorList>
            <consortium name="Lawrence Berkeley National Laboratory"/>
            <person name="Ahrendt S."/>
            <person name="Sahu N."/>
            <person name="Indic B."/>
            <person name="Wong-Bajracharya J."/>
            <person name="Merenyi Z."/>
            <person name="Ke H.-M."/>
            <person name="Monk M."/>
            <person name="Kocsube S."/>
            <person name="Drula E."/>
            <person name="Lipzen A."/>
            <person name="Balint B."/>
            <person name="Henrissat B."/>
            <person name="Andreopoulos B."/>
            <person name="Martin F.M."/>
            <person name="Harder C.B."/>
            <person name="Rigling D."/>
            <person name="Ford K.L."/>
            <person name="Foster G.D."/>
            <person name="Pangilinan J."/>
            <person name="Papanicolaou A."/>
            <person name="Barry K."/>
            <person name="LaButti K."/>
            <person name="Viragh M."/>
            <person name="Koriabine M."/>
            <person name="Yan M."/>
            <person name="Riley R."/>
            <person name="Champramary S."/>
            <person name="Plett K.L."/>
            <person name="Tsai I.J."/>
            <person name="Slot J."/>
            <person name="Sipos G."/>
            <person name="Plett J."/>
            <person name="Nagy L.G."/>
            <person name="Grigoriev I.V."/>
        </authorList>
    </citation>
    <scope>NUCLEOTIDE SEQUENCE</scope>
    <source>
        <strain evidence="1">ICMP 16352</strain>
    </source>
</reference>
<organism evidence="1 2">
    <name type="scientific">Armillaria novae-zelandiae</name>
    <dbReference type="NCBI Taxonomy" id="153914"/>
    <lineage>
        <taxon>Eukaryota</taxon>
        <taxon>Fungi</taxon>
        <taxon>Dikarya</taxon>
        <taxon>Basidiomycota</taxon>
        <taxon>Agaricomycotina</taxon>
        <taxon>Agaricomycetes</taxon>
        <taxon>Agaricomycetidae</taxon>
        <taxon>Agaricales</taxon>
        <taxon>Marasmiineae</taxon>
        <taxon>Physalacriaceae</taxon>
        <taxon>Armillaria</taxon>
    </lineage>
</organism>
<comment type="caution">
    <text evidence="1">The sequence shown here is derived from an EMBL/GenBank/DDBJ whole genome shotgun (WGS) entry which is preliminary data.</text>
</comment>
<keyword evidence="2" id="KW-1185">Reference proteome</keyword>
<evidence type="ECO:0000313" key="1">
    <source>
        <dbReference type="EMBL" id="KAK0480708.1"/>
    </source>
</evidence>
<dbReference type="AlphaFoldDB" id="A0AA39PAM0"/>